<feature type="compositionally biased region" description="Basic and acidic residues" evidence="1">
    <location>
        <begin position="34"/>
        <end position="49"/>
    </location>
</feature>
<name>A0A183BUH5_GLOPA</name>
<feature type="chain" id="PRO_5008146651" evidence="2">
    <location>
        <begin position="23"/>
        <end position="120"/>
    </location>
</feature>
<keyword evidence="3" id="KW-1185">Reference proteome</keyword>
<reference evidence="3" key="2">
    <citation type="submission" date="2014-05" db="EMBL/GenBank/DDBJ databases">
        <title>The genome and life-stage specific transcriptomes of Globodera pallida elucidate key aspects of plant parasitism by a cyst nematode.</title>
        <authorList>
            <person name="Cotton J.A."/>
            <person name="Lilley C.J."/>
            <person name="Jones L.M."/>
            <person name="Kikuchi T."/>
            <person name="Reid A.J."/>
            <person name="Thorpe P."/>
            <person name="Tsai I.J."/>
            <person name="Beasley H."/>
            <person name="Blok V."/>
            <person name="Cock P.J.A."/>
            <person name="Van den Akker S.E."/>
            <person name="Holroyd N."/>
            <person name="Hunt M."/>
            <person name="Mantelin S."/>
            <person name="Naghra H."/>
            <person name="Pain A."/>
            <person name="Palomares-Rius J.E."/>
            <person name="Zarowiecki M."/>
            <person name="Berriman M."/>
            <person name="Jones J.T."/>
            <person name="Urwin P.E."/>
        </authorList>
    </citation>
    <scope>NUCLEOTIDE SEQUENCE [LARGE SCALE GENOMIC DNA]</scope>
    <source>
        <strain evidence="3">Lindley</strain>
    </source>
</reference>
<evidence type="ECO:0000313" key="3">
    <source>
        <dbReference type="Proteomes" id="UP000050741"/>
    </source>
</evidence>
<protein>
    <submittedName>
        <fullName evidence="4">Secreted protein</fullName>
    </submittedName>
</protein>
<dbReference type="AlphaFoldDB" id="A0A183BUH5"/>
<sequence>MHPKAVIVLLLLGLALCHCCTGMFGNNSSKGKKEKMSPEERENEAEKDQEKVVKLEKYQKEQQQTIADLRKTVAVLSEIGLINQWDSAACHDNLALSEPDRLIGALSLLKSLYIKLRTLK</sequence>
<keyword evidence="2" id="KW-0732">Signal</keyword>
<evidence type="ECO:0000256" key="2">
    <source>
        <dbReference type="SAM" id="SignalP"/>
    </source>
</evidence>
<dbReference type="Proteomes" id="UP000050741">
    <property type="component" value="Unassembled WGS sequence"/>
</dbReference>
<feature type="signal peptide" evidence="2">
    <location>
        <begin position="1"/>
        <end position="22"/>
    </location>
</feature>
<reference evidence="4" key="3">
    <citation type="submission" date="2016-06" db="UniProtKB">
        <authorList>
            <consortium name="WormBaseParasite"/>
        </authorList>
    </citation>
    <scope>IDENTIFICATION</scope>
</reference>
<dbReference type="WBParaSite" id="GPLIN_000426100">
    <property type="protein sequence ID" value="GPLIN_000426100"/>
    <property type="gene ID" value="GPLIN_000426100"/>
</dbReference>
<evidence type="ECO:0000313" key="4">
    <source>
        <dbReference type="WBParaSite" id="GPLIN_000426100"/>
    </source>
</evidence>
<reference evidence="3" key="1">
    <citation type="submission" date="2013-12" db="EMBL/GenBank/DDBJ databases">
        <authorList>
            <person name="Aslett M."/>
        </authorList>
    </citation>
    <scope>NUCLEOTIDE SEQUENCE [LARGE SCALE GENOMIC DNA]</scope>
    <source>
        <strain evidence="3">Lindley</strain>
    </source>
</reference>
<evidence type="ECO:0000256" key="1">
    <source>
        <dbReference type="SAM" id="MobiDB-lite"/>
    </source>
</evidence>
<accession>A0A183BUH5</accession>
<organism evidence="3 4">
    <name type="scientific">Globodera pallida</name>
    <name type="common">Potato cyst nematode worm</name>
    <name type="synonym">Heterodera pallida</name>
    <dbReference type="NCBI Taxonomy" id="36090"/>
    <lineage>
        <taxon>Eukaryota</taxon>
        <taxon>Metazoa</taxon>
        <taxon>Ecdysozoa</taxon>
        <taxon>Nematoda</taxon>
        <taxon>Chromadorea</taxon>
        <taxon>Rhabditida</taxon>
        <taxon>Tylenchina</taxon>
        <taxon>Tylenchomorpha</taxon>
        <taxon>Tylenchoidea</taxon>
        <taxon>Heteroderidae</taxon>
        <taxon>Heteroderinae</taxon>
        <taxon>Globodera</taxon>
    </lineage>
</organism>
<proteinExistence type="predicted"/>
<feature type="region of interest" description="Disordered" evidence="1">
    <location>
        <begin position="24"/>
        <end position="49"/>
    </location>
</feature>